<protein>
    <submittedName>
        <fullName evidence="2">Uncharacterized protein</fullName>
    </submittedName>
</protein>
<evidence type="ECO:0000256" key="1">
    <source>
        <dbReference type="SAM" id="MobiDB-lite"/>
    </source>
</evidence>
<accession>A0ABV2A6T1</accession>
<dbReference type="EMBL" id="JBEPIJ010000002">
    <property type="protein sequence ID" value="MES0872963.1"/>
    <property type="molecule type" value="Genomic_DNA"/>
</dbReference>
<feature type="compositionally biased region" description="Basic residues" evidence="1">
    <location>
        <begin position="95"/>
        <end position="119"/>
    </location>
</feature>
<name>A0ABV2A6T1_9GAMM</name>
<gene>
    <name evidence="2" type="ORF">ABSH63_02905</name>
</gene>
<proteinExistence type="predicted"/>
<comment type="caution">
    <text evidence="2">The sequence shown here is derived from an EMBL/GenBank/DDBJ whole genome shotgun (WGS) entry which is preliminary data.</text>
</comment>
<sequence length="119" mass="13964">MFRIRKIHDAVSPANRDALEQVRAIIRAQFPRPREEDLDKVEQQLRDPLRYRYRSILFVAENVRGQVRRADADNSVALLVNRGRKRRSPAWAGLRKPRRALSARSRRGGSARRPARRDR</sequence>
<reference evidence="2 3" key="1">
    <citation type="submission" date="2024-06" db="EMBL/GenBank/DDBJ databases">
        <authorList>
            <person name="Li Z."/>
            <person name="Jiang Y."/>
        </authorList>
    </citation>
    <scope>NUCLEOTIDE SEQUENCE [LARGE SCALE GENOMIC DNA]</scope>
    <source>
        <strain evidence="2 3">HSW-8</strain>
    </source>
</reference>
<organism evidence="2 3">
    <name type="scientific">Sinimarinibacterium thermocellulolyticum</name>
    <dbReference type="NCBI Taxonomy" id="3170016"/>
    <lineage>
        <taxon>Bacteria</taxon>
        <taxon>Pseudomonadati</taxon>
        <taxon>Pseudomonadota</taxon>
        <taxon>Gammaproteobacteria</taxon>
        <taxon>Nevskiales</taxon>
        <taxon>Nevskiaceae</taxon>
        <taxon>Sinimarinibacterium</taxon>
    </lineage>
</organism>
<feature type="region of interest" description="Disordered" evidence="1">
    <location>
        <begin position="84"/>
        <end position="119"/>
    </location>
</feature>
<evidence type="ECO:0000313" key="3">
    <source>
        <dbReference type="Proteomes" id="UP001465331"/>
    </source>
</evidence>
<dbReference type="Proteomes" id="UP001465331">
    <property type="component" value="Unassembled WGS sequence"/>
</dbReference>
<keyword evidence="3" id="KW-1185">Reference proteome</keyword>
<evidence type="ECO:0000313" key="2">
    <source>
        <dbReference type="EMBL" id="MES0872963.1"/>
    </source>
</evidence>
<dbReference type="RefSeq" id="WP_352887270.1">
    <property type="nucleotide sequence ID" value="NZ_JBEPIJ010000002.1"/>
</dbReference>